<name>A6UQY4_METVS</name>
<dbReference type="STRING" id="406327.Mevan_1003"/>
<dbReference type="AlphaFoldDB" id="A6UQY4"/>
<dbReference type="CDD" id="cd04886">
    <property type="entry name" value="ACT_ThrD-II-like"/>
    <property type="match status" value="1"/>
</dbReference>
<gene>
    <name evidence="1" type="ordered locus">Mevan_1003</name>
</gene>
<dbReference type="SUPFAM" id="SSF55021">
    <property type="entry name" value="ACT-like"/>
    <property type="match status" value="1"/>
</dbReference>
<dbReference type="Proteomes" id="UP000001107">
    <property type="component" value="Chromosome"/>
</dbReference>
<proteinExistence type="predicted"/>
<organism evidence="1 2">
    <name type="scientific">Methanococcus vannielii (strain ATCC 35089 / DSM 1224 / JCM 13029 / OCM 148 / SB)</name>
    <dbReference type="NCBI Taxonomy" id="406327"/>
    <lineage>
        <taxon>Archaea</taxon>
        <taxon>Methanobacteriati</taxon>
        <taxon>Methanobacteriota</taxon>
        <taxon>Methanomada group</taxon>
        <taxon>Methanococci</taxon>
        <taxon>Methanococcales</taxon>
        <taxon>Methanococcaceae</taxon>
        <taxon>Methanococcus</taxon>
    </lineage>
</organism>
<dbReference type="InterPro" id="IPR044561">
    <property type="entry name" value="ACT_ThrD-II-like"/>
</dbReference>
<reference evidence="1" key="1">
    <citation type="submission" date="2007-06" db="EMBL/GenBank/DDBJ databases">
        <title>Complete sequence of Methanococcus vannielii SB.</title>
        <authorList>
            <consortium name="US DOE Joint Genome Institute"/>
            <person name="Copeland A."/>
            <person name="Lucas S."/>
            <person name="Lapidus A."/>
            <person name="Barry K."/>
            <person name="Glavina del Rio T."/>
            <person name="Dalin E."/>
            <person name="Tice H."/>
            <person name="Pitluck S."/>
            <person name="Chain P."/>
            <person name="Malfatti S."/>
            <person name="Shin M."/>
            <person name="Vergez L."/>
            <person name="Schmutz J."/>
            <person name="Larimer F."/>
            <person name="Land M."/>
            <person name="Hauser L."/>
            <person name="Kyrpides N."/>
            <person name="Anderson I."/>
            <person name="Sieprawska-Lupa M."/>
            <person name="Whitman W.B."/>
            <person name="Richardson P."/>
        </authorList>
    </citation>
    <scope>NUCLEOTIDE SEQUENCE [LARGE SCALE GENOMIC DNA]</scope>
    <source>
        <strain evidence="1">SB</strain>
    </source>
</reference>
<dbReference type="EMBL" id="CP000742">
    <property type="protein sequence ID" value="ABR54906.1"/>
    <property type="molecule type" value="Genomic_DNA"/>
</dbReference>
<evidence type="ECO:0000313" key="2">
    <source>
        <dbReference type="Proteomes" id="UP000001107"/>
    </source>
</evidence>
<accession>A6UQY4</accession>
<dbReference type="KEGG" id="mvn:Mevan_1003"/>
<dbReference type="GeneID" id="5325653"/>
<protein>
    <submittedName>
        <fullName evidence="1">Amino acid-binding ACT domain protein</fullName>
    </submittedName>
</protein>
<evidence type="ECO:0000313" key="1">
    <source>
        <dbReference type="EMBL" id="ABR54906.1"/>
    </source>
</evidence>
<dbReference type="InterPro" id="IPR045865">
    <property type="entry name" value="ACT-like_dom_sf"/>
</dbReference>
<dbReference type="HOGENOM" id="CLU_094842_1_0_2"/>
<sequence>MIFLDLELKDSPGELLKALQPISSAGANIFSVIHLRENKTDDGRVPVKVVLEKLNEDILNTIVLDLEKLDVVVAKINEKVKKINFDVVVIGHIVDTDVLDTIDRLNKIGLVVDLNLTMPTPEAESSAKMRVIVDSENLNQLYEEFEKISKEKGLLFIKSC</sequence>
<keyword evidence="2" id="KW-1185">Reference proteome</keyword>
<dbReference type="OrthoDB" id="60296at2157"/>
<dbReference type="RefSeq" id="WP_012065835.1">
    <property type="nucleotide sequence ID" value="NC_009634.1"/>
</dbReference>
<dbReference type="eggNOG" id="arCOG04396">
    <property type="taxonomic scope" value="Archaea"/>
</dbReference>